<reference evidence="3" key="1">
    <citation type="submission" date="2020-01" db="EMBL/GenBank/DDBJ databases">
        <title>Genome sequence of Kobresia littledalei, the first chromosome-level genome in the family Cyperaceae.</title>
        <authorList>
            <person name="Qu G."/>
        </authorList>
    </citation>
    <scope>NUCLEOTIDE SEQUENCE</scope>
    <source>
        <strain evidence="3">C.B.Clarke</strain>
        <tissue evidence="3">Leaf</tissue>
    </source>
</reference>
<dbReference type="AlphaFoldDB" id="A0A833VA75"/>
<keyword evidence="2" id="KW-0472">Membrane</keyword>
<proteinExistence type="predicted"/>
<feature type="transmembrane region" description="Helical" evidence="2">
    <location>
        <begin position="39"/>
        <end position="58"/>
    </location>
</feature>
<accession>A0A833VA75</accession>
<keyword evidence="2" id="KW-1133">Transmembrane helix</keyword>
<organism evidence="3 4">
    <name type="scientific">Carex littledalei</name>
    <dbReference type="NCBI Taxonomy" id="544730"/>
    <lineage>
        <taxon>Eukaryota</taxon>
        <taxon>Viridiplantae</taxon>
        <taxon>Streptophyta</taxon>
        <taxon>Embryophyta</taxon>
        <taxon>Tracheophyta</taxon>
        <taxon>Spermatophyta</taxon>
        <taxon>Magnoliopsida</taxon>
        <taxon>Liliopsida</taxon>
        <taxon>Poales</taxon>
        <taxon>Cyperaceae</taxon>
        <taxon>Cyperoideae</taxon>
        <taxon>Cariceae</taxon>
        <taxon>Carex</taxon>
        <taxon>Carex subgen. Euthyceras</taxon>
    </lineage>
</organism>
<protein>
    <submittedName>
        <fullName evidence="3">Uncharacterized protein</fullName>
    </submittedName>
</protein>
<name>A0A833VA75_9POAL</name>
<comment type="caution">
    <text evidence="3">The sequence shown here is derived from an EMBL/GenBank/DDBJ whole genome shotgun (WGS) entry which is preliminary data.</text>
</comment>
<keyword evidence="4" id="KW-1185">Reference proteome</keyword>
<dbReference type="EMBL" id="SWLB01000013">
    <property type="protein sequence ID" value="KAF3330596.1"/>
    <property type="molecule type" value="Genomic_DNA"/>
</dbReference>
<feature type="region of interest" description="Disordered" evidence="1">
    <location>
        <begin position="174"/>
        <end position="198"/>
    </location>
</feature>
<keyword evidence="2" id="KW-0812">Transmembrane</keyword>
<feature type="compositionally biased region" description="Basic and acidic residues" evidence="1">
    <location>
        <begin position="181"/>
        <end position="198"/>
    </location>
</feature>
<evidence type="ECO:0000256" key="1">
    <source>
        <dbReference type="SAM" id="MobiDB-lite"/>
    </source>
</evidence>
<sequence>MERKTEKYFPVNSFSNFRLSLSVLSFCLLRFTLHLATSTFLHALLAAPLLAISAVLLLTQMRCVLPVAPCLASPRLSAVDEFTLLSLKSSPCTLLGLPQVLFSKGGNYLYTGGIKGTAYMRGTKKSEWRRLERKEGKFGKFFECAEPRRDWENATRLSEKQHDWKSEKWRGWESGMKRRNAGGERRGQRERESELGRK</sequence>
<gene>
    <name evidence="3" type="ORF">FCM35_KLT03950</name>
</gene>
<evidence type="ECO:0000313" key="4">
    <source>
        <dbReference type="Proteomes" id="UP000623129"/>
    </source>
</evidence>
<evidence type="ECO:0000256" key="2">
    <source>
        <dbReference type="SAM" id="Phobius"/>
    </source>
</evidence>
<dbReference type="Proteomes" id="UP000623129">
    <property type="component" value="Unassembled WGS sequence"/>
</dbReference>
<evidence type="ECO:0000313" key="3">
    <source>
        <dbReference type="EMBL" id="KAF3330596.1"/>
    </source>
</evidence>